<evidence type="ECO:0000313" key="2">
    <source>
        <dbReference type="EMBL" id="MBO1322946.1"/>
    </source>
</evidence>
<organism evidence="2 3">
    <name type="scientific">Acanthopleuribacter pedis</name>
    <dbReference type="NCBI Taxonomy" id="442870"/>
    <lineage>
        <taxon>Bacteria</taxon>
        <taxon>Pseudomonadati</taxon>
        <taxon>Acidobacteriota</taxon>
        <taxon>Holophagae</taxon>
        <taxon>Acanthopleuribacterales</taxon>
        <taxon>Acanthopleuribacteraceae</taxon>
        <taxon>Acanthopleuribacter</taxon>
    </lineage>
</organism>
<dbReference type="EMBL" id="JAFREP010000046">
    <property type="protein sequence ID" value="MBO1322946.1"/>
    <property type="molecule type" value="Genomic_DNA"/>
</dbReference>
<dbReference type="AlphaFoldDB" id="A0A8J7QKW4"/>
<proteinExistence type="predicted"/>
<keyword evidence="1" id="KW-1133">Transmembrane helix</keyword>
<dbReference type="RefSeq" id="WP_207862918.1">
    <property type="nucleotide sequence ID" value="NZ_JAFREP010000046.1"/>
</dbReference>
<comment type="caution">
    <text evidence="2">The sequence shown here is derived from an EMBL/GenBank/DDBJ whole genome shotgun (WGS) entry which is preliminary data.</text>
</comment>
<gene>
    <name evidence="2" type="ORF">J3U88_31060</name>
</gene>
<keyword evidence="3" id="KW-1185">Reference proteome</keyword>
<sequence>MGMGAASAVIIWLFMFQILFGSWTDFKEALRYGITPDIISMFRGDFGEDLWAEFRLTLWLLSGPAAGFGVYVMVSQWMSL</sequence>
<protein>
    <submittedName>
        <fullName evidence="2">Uncharacterized protein</fullName>
    </submittedName>
</protein>
<keyword evidence="1" id="KW-0472">Membrane</keyword>
<feature type="transmembrane region" description="Helical" evidence="1">
    <location>
        <begin position="56"/>
        <end position="74"/>
    </location>
</feature>
<dbReference type="Proteomes" id="UP000664417">
    <property type="component" value="Unassembled WGS sequence"/>
</dbReference>
<name>A0A8J7QKW4_9BACT</name>
<accession>A0A8J7QKW4</accession>
<keyword evidence="1" id="KW-0812">Transmembrane</keyword>
<evidence type="ECO:0000256" key="1">
    <source>
        <dbReference type="SAM" id="Phobius"/>
    </source>
</evidence>
<evidence type="ECO:0000313" key="3">
    <source>
        <dbReference type="Proteomes" id="UP000664417"/>
    </source>
</evidence>
<reference evidence="2" key="1">
    <citation type="submission" date="2021-03" db="EMBL/GenBank/DDBJ databases">
        <authorList>
            <person name="Wang G."/>
        </authorList>
    </citation>
    <scope>NUCLEOTIDE SEQUENCE</scope>
    <source>
        <strain evidence="2">KCTC 12899</strain>
    </source>
</reference>